<dbReference type="GO" id="GO:0006508">
    <property type="term" value="P:proteolysis"/>
    <property type="evidence" value="ECO:0007669"/>
    <property type="project" value="UniProtKB-KW"/>
</dbReference>
<feature type="compositionally biased region" description="Low complexity" evidence="13">
    <location>
        <begin position="261"/>
        <end position="284"/>
    </location>
</feature>
<keyword evidence="9" id="KW-0862">Zinc</keyword>
<comment type="caution">
    <text evidence="16">The sequence shown here is derived from an EMBL/GenBank/DDBJ whole genome shotgun (WGS) entry which is preliminary data.</text>
</comment>
<dbReference type="SUPFAM" id="SSF54001">
    <property type="entry name" value="Cysteine proteinases"/>
    <property type="match status" value="1"/>
</dbReference>
<dbReference type="SMART" id="SM00547">
    <property type="entry name" value="ZnF_RBZ"/>
    <property type="match status" value="7"/>
</dbReference>
<protein>
    <recommendedName>
        <fullName evidence="18">Calpain-D</fullName>
    </recommendedName>
</protein>
<name>A0AAN9TM60_9HEMI</name>
<dbReference type="FunFam" id="3.90.70.10:FF:000010">
    <property type="entry name" value="Calpain 15"/>
    <property type="match status" value="1"/>
</dbReference>
<keyword evidence="6 12" id="KW-0863">Zinc-finger</keyword>
<evidence type="ECO:0000256" key="7">
    <source>
        <dbReference type="ARBA" id="ARBA00022801"/>
    </source>
</evidence>
<feature type="region of interest" description="Disordered" evidence="13">
    <location>
        <begin position="537"/>
        <end position="567"/>
    </location>
</feature>
<feature type="domain" description="Calpain catalytic" evidence="15">
    <location>
        <begin position="664"/>
        <end position="970"/>
    </location>
</feature>
<keyword evidence="8 11" id="KW-0788">Thiol protease</keyword>
<evidence type="ECO:0000256" key="4">
    <source>
        <dbReference type="ARBA" id="ARBA00022723"/>
    </source>
</evidence>
<dbReference type="PANTHER" id="PTHR10183:SF382">
    <property type="entry name" value="CALPAIN-15"/>
    <property type="match status" value="1"/>
</dbReference>
<dbReference type="Pfam" id="PF00648">
    <property type="entry name" value="Peptidase_C2"/>
    <property type="match status" value="1"/>
</dbReference>
<feature type="domain" description="RanBP2-type" evidence="14">
    <location>
        <begin position="502"/>
        <end position="532"/>
    </location>
</feature>
<keyword evidence="2" id="KW-0597">Phosphoprotein</keyword>
<feature type="domain" description="RanBP2-type" evidence="14">
    <location>
        <begin position="214"/>
        <end position="243"/>
    </location>
</feature>
<dbReference type="PANTHER" id="PTHR10183">
    <property type="entry name" value="CALPAIN"/>
    <property type="match status" value="1"/>
</dbReference>
<dbReference type="GO" id="GO:0004198">
    <property type="term" value="F:calcium-dependent cysteine-type endopeptidase activity"/>
    <property type="evidence" value="ECO:0007669"/>
    <property type="project" value="InterPro"/>
</dbReference>
<accession>A0AAN9TM60</accession>
<dbReference type="PROSITE" id="PS00139">
    <property type="entry name" value="THIOL_PROTEASE_CYS"/>
    <property type="match status" value="1"/>
</dbReference>
<dbReference type="Pfam" id="PF00641">
    <property type="entry name" value="Zn_ribbon_RanBP"/>
    <property type="match status" value="5"/>
</dbReference>
<dbReference type="Gene3D" id="3.90.70.10">
    <property type="entry name" value="Cysteine proteinases"/>
    <property type="match status" value="1"/>
</dbReference>
<dbReference type="Gene3D" id="4.10.1060.10">
    <property type="entry name" value="Zinc finger, RanBP2-type"/>
    <property type="match status" value="2"/>
</dbReference>
<dbReference type="Proteomes" id="UP001367676">
    <property type="component" value="Unassembled WGS sequence"/>
</dbReference>
<evidence type="ECO:0000256" key="11">
    <source>
        <dbReference type="PROSITE-ProRule" id="PRU00239"/>
    </source>
</evidence>
<dbReference type="SUPFAM" id="SSF90209">
    <property type="entry name" value="Ran binding protein zinc finger-like"/>
    <property type="match status" value="1"/>
</dbReference>
<evidence type="ECO:0000256" key="10">
    <source>
        <dbReference type="PIRSR" id="PIRSR622684-1"/>
    </source>
</evidence>
<dbReference type="PROSITE" id="PS50199">
    <property type="entry name" value="ZF_RANBP2_2"/>
    <property type="match status" value="5"/>
</dbReference>
<dbReference type="PROSITE" id="PS50203">
    <property type="entry name" value="CALPAIN_CAT"/>
    <property type="match status" value="1"/>
</dbReference>
<dbReference type="CDD" id="cd00044">
    <property type="entry name" value="CysPc"/>
    <property type="match status" value="1"/>
</dbReference>
<keyword evidence="5" id="KW-0677">Repeat</keyword>
<sequence>MGSIASVLQWHCDSCTSINPTERVTCLRCGKARVLSSVDSREETTESGVGSKSLNSWSSVFVEDTIVNVKSVSTSKRPSESKHLRAGNHVDLISPVQPSDAERIKRSSCPSLVYLLPCQKCGYTNQRTVSDRCVVCDVPVAVPNVRIMLYKNESPVKSDQNMGDHFIDTKEQTNVTPAAAAAAKSNRLKRSISCRTVANATHNVESSRKNLLSELNMWLCHTCNHSNAKTSIECIVCKNTKTDGALANDNNNNDDDDSNNNKRNSNNNNHHKNNNSNNNNDCNNDFVFANTIPNTVSVATQSSSNENSAKNVLSHRKSCSFLPAKQTKPPQRLSLSDAHESLCSLDSPKYSYIGISEPRLSVASSTSNISSHGDSNWTCDRCSFAENRSADARCTMCDALASESSLIVVEKDSVRYTPPKRKTSAAAQSAMPSDPLRQNLDDDFQFLPANDPPTTSSISRLNERGWVCKKCTLVNAADKAVCVVCGGSKIRSLTSTPEATLKRGEFWMCPRCTLKNALKLKQCNACKTANPEASSSIKYNTDTGRYAPEQRDRGSVNSAAGESLLANGTSSRDRKSWICDECTFENSVESPCCEMCQSSRTISINGSVWMDTFSKHLSDSDNTSIVLQTKQQSELMEQLRQNEEEEALIKWQHIVQYCKENNSPFVDDSFPPVPKSLYHNGIVPAENHVTQWLRPHQLNLSASEADPNLPWTVFRQPLPCDISQGILGNCWLISALAVLAERENLIKKVMVTREYCPEGVYQVRLCKDGKWVTVLVDDLLPCDEHGHLVYSRAKKKQLWVPLIEKAVAKVHGSYEALVSGRSIEGLATLTGQPCESVPLQQSSLQPEEELDKDLIWAQLLSSRQTKFLMGASCGGGNMKVDEEEYQKKGLRARHAYSVLDVRDVHGYRLLQIRNPWGHFSWKGDWSDNSDKWTLELRQILAPQGLSGGVFWISFDDVLKYFDSIDICKIRKSGWNEVRLRGILPPLSCTEYSSCILLTVLEPTEVEFTLFQEGQRNSLKSQRSHLDLCVVVLRARAQASTEVGTLVEHSRRQVRGFVGLQKMLESDLYFLVCLAFNHWHTGIENPLSYPQHILAIHSSKRLLVEQISPPAFVLADTLINLTLAKGQRHEGREGMTAYYLTKGWAGLVVMIENRHDKKYIHVKCDCQESYNVTSTRGVLRTVDAVPPLHRQVIIVLTQLEGSGGFSIAHRLTHRLSSERYVYGWTKDGTSHSPDIDKRVEGLHAPRLIT</sequence>
<dbReference type="InterPro" id="IPR001300">
    <property type="entry name" value="Peptidase_C2_calpain_cat"/>
</dbReference>
<evidence type="ECO:0000313" key="16">
    <source>
        <dbReference type="EMBL" id="KAK7598152.1"/>
    </source>
</evidence>
<evidence type="ECO:0000256" key="12">
    <source>
        <dbReference type="PROSITE-ProRule" id="PRU00322"/>
    </source>
</evidence>
<evidence type="ECO:0008006" key="18">
    <source>
        <dbReference type="Google" id="ProtNLM"/>
    </source>
</evidence>
<keyword evidence="17" id="KW-1185">Reference proteome</keyword>
<dbReference type="InterPro" id="IPR001876">
    <property type="entry name" value="Znf_RanBP2"/>
</dbReference>
<dbReference type="InterPro" id="IPR000169">
    <property type="entry name" value="Pept_cys_AS"/>
</dbReference>
<feature type="active site" evidence="10 11">
    <location>
        <position position="894"/>
    </location>
</feature>
<dbReference type="InterPro" id="IPR022684">
    <property type="entry name" value="Calpain_cysteine_protease"/>
</dbReference>
<feature type="active site" evidence="10 11">
    <location>
        <position position="730"/>
    </location>
</feature>
<dbReference type="SMART" id="SM00230">
    <property type="entry name" value="CysPc"/>
    <property type="match status" value="1"/>
</dbReference>
<proteinExistence type="inferred from homology"/>
<dbReference type="GO" id="GO:0005737">
    <property type="term" value="C:cytoplasm"/>
    <property type="evidence" value="ECO:0007669"/>
    <property type="project" value="TreeGrafter"/>
</dbReference>
<feature type="active site" evidence="10 11">
    <location>
        <position position="914"/>
    </location>
</feature>
<evidence type="ECO:0000256" key="8">
    <source>
        <dbReference type="ARBA" id="ARBA00022807"/>
    </source>
</evidence>
<evidence type="ECO:0000259" key="15">
    <source>
        <dbReference type="PROSITE" id="PS50203"/>
    </source>
</evidence>
<comment type="similarity">
    <text evidence="1">Belongs to the peptidase C2 family.</text>
</comment>
<dbReference type="InterPro" id="IPR036443">
    <property type="entry name" value="Znf_RanBP2_sf"/>
</dbReference>
<feature type="domain" description="RanBP2-type" evidence="14">
    <location>
        <begin position="462"/>
        <end position="491"/>
    </location>
</feature>
<evidence type="ECO:0000256" key="1">
    <source>
        <dbReference type="ARBA" id="ARBA00007623"/>
    </source>
</evidence>
<dbReference type="GO" id="GO:0008270">
    <property type="term" value="F:zinc ion binding"/>
    <property type="evidence" value="ECO:0007669"/>
    <property type="project" value="UniProtKB-KW"/>
</dbReference>
<gene>
    <name evidence="16" type="ORF">V9T40_006387</name>
</gene>
<keyword evidence="4" id="KW-0479">Metal-binding</keyword>
<feature type="region of interest" description="Disordered" evidence="13">
    <location>
        <begin position="245"/>
        <end position="284"/>
    </location>
</feature>
<organism evidence="16 17">
    <name type="scientific">Parthenolecanium corni</name>
    <dbReference type="NCBI Taxonomy" id="536013"/>
    <lineage>
        <taxon>Eukaryota</taxon>
        <taxon>Metazoa</taxon>
        <taxon>Ecdysozoa</taxon>
        <taxon>Arthropoda</taxon>
        <taxon>Hexapoda</taxon>
        <taxon>Insecta</taxon>
        <taxon>Pterygota</taxon>
        <taxon>Neoptera</taxon>
        <taxon>Paraneoptera</taxon>
        <taxon>Hemiptera</taxon>
        <taxon>Sternorrhyncha</taxon>
        <taxon>Coccoidea</taxon>
        <taxon>Coccidae</taxon>
        <taxon>Parthenolecanium</taxon>
    </lineage>
</organism>
<evidence type="ECO:0000256" key="6">
    <source>
        <dbReference type="ARBA" id="ARBA00022771"/>
    </source>
</evidence>
<feature type="domain" description="RanBP2-type" evidence="14">
    <location>
        <begin position="1"/>
        <end position="35"/>
    </location>
</feature>
<evidence type="ECO:0000256" key="13">
    <source>
        <dbReference type="SAM" id="MobiDB-lite"/>
    </source>
</evidence>
<evidence type="ECO:0000256" key="5">
    <source>
        <dbReference type="ARBA" id="ARBA00022737"/>
    </source>
</evidence>
<reference evidence="16 17" key="1">
    <citation type="submission" date="2024-03" db="EMBL/GenBank/DDBJ databases">
        <title>Adaptation during the transition from Ophiocordyceps entomopathogen to insect associate is accompanied by gene loss and intensified selection.</title>
        <authorList>
            <person name="Ward C.M."/>
            <person name="Onetto C.A."/>
            <person name="Borneman A.R."/>
        </authorList>
    </citation>
    <scope>NUCLEOTIDE SEQUENCE [LARGE SCALE GENOMIC DNA]</scope>
    <source>
        <strain evidence="16">AWRI1</strain>
        <tissue evidence="16">Single Adult Female</tissue>
    </source>
</reference>
<keyword evidence="7 11" id="KW-0378">Hydrolase</keyword>
<evidence type="ECO:0000256" key="9">
    <source>
        <dbReference type="ARBA" id="ARBA00022833"/>
    </source>
</evidence>
<feature type="domain" description="RanBP2-type" evidence="14">
    <location>
        <begin position="572"/>
        <end position="602"/>
    </location>
</feature>
<dbReference type="AlphaFoldDB" id="A0AAN9TM60"/>
<keyword evidence="3 11" id="KW-0645">Protease</keyword>
<evidence type="ECO:0000256" key="3">
    <source>
        <dbReference type="ARBA" id="ARBA00022670"/>
    </source>
</evidence>
<dbReference type="InterPro" id="IPR038765">
    <property type="entry name" value="Papain-like_cys_pep_sf"/>
</dbReference>
<dbReference type="EMBL" id="JBBCAQ010000014">
    <property type="protein sequence ID" value="KAK7598152.1"/>
    <property type="molecule type" value="Genomic_DNA"/>
</dbReference>
<evidence type="ECO:0000256" key="2">
    <source>
        <dbReference type="ARBA" id="ARBA00022553"/>
    </source>
</evidence>
<dbReference type="PRINTS" id="PR00704">
    <property type="entry name" value="CALPAIN"/>
</dbReference>
<evidence type="ECO:0000313" key="17">
    <source>
        <dbReference type="Proteomes" id="UP001367676"/>
    </source>
</evidence>
<evidence type="ECO:0000259" key="14">
    <source>
        <dbReference type="PROSITE" id="PS50199"/>
    </source>
</evidence>
<feature type="compositionally biased region" description="Polar residues" evidence="13">
    <location>
        <begin position="555"/>
        <end position="567"/>
    </location>
</feature>
<dbReference type="PROSITE" id="PS01358">
    <property type="entry name" value="ZF_RANBP2_1"/>
    <property type="match status" value="5"/>
</dbReference>